<evidence type="ECO:0000313" key="11">
    <source>
        <dbReference type="EMBL" id="RDU64239.1"/>
    </source>
</evidence>
<proteinExistence type="predicted"/>
<dbReference type="InterPro" id="IPR015890">
    <property type="entry name" value="Chorismate_C"/>
</dbReference>
<organism evidence="11 12">
    <name type="scientific">Helicobacter didelphidarum</name>
    <dbReference type="NCBI Taxonomy" id="2040648"/>
    <lineage>
        <taxon>Bacteria</taxon>
        <taxon>Pseudomonadati</taxon>
        <taxon>Campylobacterota</taxon>
        <taxon>Epsilonproteobacteria</taxon>
        <taxon>Campylobacterales</taxon>
        <taxon>Helicobacteraceae</taxon>
        <taxon>Helicobacter</taxon>
    </lineage>
</organism>
<comment type="caution">
    <text evidence="11">The sequence shown here is derived from an EMBL/GenBank/DDBJ whole genome shotgun (WGS) entry which is preliminary data.</text>
</comment>
<dbReference type="InterPro" id="IPR019999">
    <property type="entry name" value="Anth_synth_I-like"/>
</dbReference>
<dbReference type="Proteomes" id="UP000256379">
    <property type="component" value="Unassembled WGS sequence"/>
</dbReference>
<evidence type="ECO:0000256" key="1">
    <source>
        <dbReference type="ARBA" id="ARBA00001946"/>
    </source>
</evidence>
<evidence type="ECO:0000256" key="7">
    <source>
        <dbReference type="ARBA" id="ARBA00025634"/>
    </source>
</evidence>
<evidence type="ECO:0000259" key="9">
    <source>
        <dbReference type="Pfam" id="PF00425"/>
    </source>
</evidence>
<protein>
    <recommendedName>
        <fullName evidence="3">Anthranilate synthase component 1</fullName>
    </recommendedName>
</protein>
<dbReference type="InterPro" id="IPR005801">
    <property type="entry name" value="ADC_synthase"/>
</dbReference>
<dbReference type="EMBL" id="NXLQ01000019">
    <property type="protein sequence ID" value="RDU64239.1"/>
    <property type="molecule type" value="Genomic_DNA"/>
</dbReference>
<reference evidence="11 12" key="1">
    <citation type="submission" date="2018-04" db="EMBL/GenBank/DDBJ databases">
        <title>Novel Campyloabacter and Helicobacter Species and Strains.</title>
        <authorList>
            <person name="Mannion A.J."/>
            <person name="Shen Z."/>
            <person name="Fox J.G."/>
        </authorList>
    </citation>
    <scope>NUCLEOTIDE SEQUENCE [LARGE SCALE GENOMIC DNA]</scope>
    <source>
        <strain evidence="11 12">MIT 17-337</strain>
    </source>
</reference>
<feature type="domain" description="Anthranilate synthase component I N-terminal" evidence="10">
    <location>
        <begin position="6"/>
        <end position="176"/>
    </location>
</feature>
<evidence type="ECO:0000259" key="10">
    <source>
        <dbReference type="Pfam" id="PF04715"/>
    </source>
</evidence>
<dbReference type="GO" id="GO:0046872">
    <property type="term" value="F:metal ion binding"/>
    <property type="evidence" value="ECO:0007669"/>
    <property type="project" value="UniProtKB-KW"/>
</dbReference>
<dbReference type="Pfam" id="PF04715">
    <property type="entry name" value="Anth_synt_I_N"/>
    <property type="match status" value="1"/>
</dbReference>
<comment type="subunit">
    <text evidence="2">Heterotetramer consisting of two non-identical subunits: a beta subunit (TrpG) and a large alpha subunit (TrpE).</text>
</comment>
<evidence type="ECO:0000256" key="2">
    <source>
        <dbReference type="ARBA" id="ARBA00011575"/>
    </source>
</evidence>
<dbReference type="AlphaFoldDB" id="A0A3D8IGC2"/>
<dbReference type="GO" id="GO:0004049">
    <property type="term" value="F:anthranilate synthase activity"/>
    <property type="evidence" value="ECO:0007669"/>
    <property type="project" value="UniProtKB-EC"/>
</dbReference>
<gene>
    <name evidence="11" type="ORF">CQA53_07765</name>
</gene>
<evidence type="ECO:0000256" key="6">
    <source>
        <dbReference type="ARBA" id="ARBA00023239"/>
    </source>
</evidence>
<keyword evidence="4" id="KW-0479">Metal-binding</keyword>
<evidence type="ECO:0000313" key="12">
    <source>
        <dbReference type="Proteomes" id="UP000256379"/>
    </source>
</evidence>
<keyword evidence="5" id="KW-0460">Magnesium</keyword>
<accession>A0A3D8IGC2</accession>
<keyword evidence="6" id="KW-0456">Lyase</keyword>
<dbReference type="InterPro" id="IPR006805">
    <property type="entry name" value="Anth_synth_I_N"/>
</dbReference>
<dbReference type="PRINTS" id="PR00095">
    <property type="entry name" value="ANTSNTHASEI"/>
</dbReference>
<dbReference type="PANTHER" id="PTHR11236:SF48">
    <property type="entry name" value="ISOCHORISMATE SYNTHASE MENF"/>
    <property type="match status" value="1"/>
</dbReference>
<name>A0A3D8IGC2_9HELI</name>
<evidence type="ECO:0000256" key="3">
    <source>
        <dbReference type="ARBA" id="ARBA00020653"/>
    </source>
</evidence>
<evidence type="ECO:0000256" key="5">
    <source>
        <dbReference type="ARBA" id="ARBA00022842"/>
    </source>
</evidence>
<evidence type="ECO:0000256" key="4">
    <source>
        <dbReference type="ARBA" id="ARBA00022723"/>
    </source>
</evidence>
<comment type="cofactor">
    <cofactor evidence="1">
        <name>Mg(2+)</name>
        <dbReference type="ChEBI" id="CHEBI:18420"/>
    </cofactor>
</comment>
<dbReference type="GO" id="GO:0000162">
    <property type="term" value="P:L-tryptophan biosynthetic process"/>
    <property type="evidence" value="ECO:0007669"/>
    <property type="project" value="TreeGrafter"/>
</dbReference>
<dbReference type="OrthoDB" id="9803598at2"/>
<dbReference type="Gene3D" id="3.60.120.10">
    <property type="entry name" value="Anthranilate synthase"/>
    <property type="match status" value="1"/>
</dbReference>
<dbReference type="PANTHER" id="PTHR11236">
    <property type="entry name" value="AMINOBENZOATE/ANTHRANILATE SYNTHASE"/>
    <property type="match status" value="1"/>
</dbReference>
<comment type="function">
    <text evidence="7">Part of a heterotetrameric complex that catalyzes the two-step biosynthesis of anthranilate, an intermediate in the biosynthesis of L-tryptophan. In the first step, the glutamine-binding beta subunit (TrpG) of anthranilate synthase (AS) provides the glutamine amidotransferase activity which generates ammonia as a substrate that, along with chorismate, is used in the second step, catalyzed by the large alpha subunit of AS (TrpE) to produce anthranilate. In the absence of TrpG, TrpE can synthesize anthranilate directly from chorismate and high concentrations of ammonia.</text>
</comment>
<evidence type="ECO:0000256" key="8">
    <source>
        <dbReference type="ARBA" id="ARBA00047683"/>
    </source>
</evidence>
<sequence length="524" mass="59947">MSANMHTPLALYKGLNARFLLESASLESGRGRYSIIVRKINFSLIKNIIDSEVSYIFNLELDNIAEQYNLTNLTQYKKLPKVLQTIIPNMQQIQEDYKLDFLSLAEKLRECYPQIPQELSNIPLPLGGLGYIGYEFFSECEHITFSKPMLYNAPEALLVFPQECIVFDHFYDEMYLVVSGYHGHDFSVKDRLESLKLEIQKIGNIKTIKIIESDSLPNHNHSLLENNHDNRMSERDCQDTIQDSIMTSEIIYEDSQEWYEKHVEIIRDEIYKGTFLQCVLSCSIVIKSNLNPLFFYETLRRNNPSPYMYYLDFGQFKIIGASPEVMLQCKQNIQIVRPIAGTRKRGKTLQEDESLAQELLHDAKENAEHLMLVDLGRNDIGKNAKIGSVSLHAFRIIEKYSSVMHIVSEVRGEIAEDKSVKDCLKSCFPAGTISGAPKIEAINKLNEYETHGRGIYSGAILYFTRNGDLDSAITLRSAVFQDGNYYLQAGAGIVIDSNPYQEYLETCNKMKALYDILMQDDINS</sequence>
<dbReference type="SUPFAM" id="SSF56322">
    <property type="entry name" value="ADC synthase"/>
    <property type="match status" value="1"/>
</dbReference>
<feature type="domain" description="Chorismate-utilising enzyme C-terminal" evidence="9">
    <location>
        <begin position="256"/>
        <end position="509"/>
    </location>
</feature>
<comment type="catalytic activity">
    <reaction evidence="8">
        <text>chorismate + L-glutamine = anthranilate + pyruvate + L-glutamate + H(+)</text>
        <dbReference type="Rhea" id="RHEA:21732"/>
        <dbReference type="ChEBI" id="CHEBI:15361"/>
        <dbReference type="ChEBI" id="CHEBI:15378"/>
        <dbReference type="ChEBI" id="CHEBI:16567"/>
        <dbReference type="ChEBI" id="CHEBI:29748"/>
        <dbReference type="ChEBI" id="CHEBI:29985"/>
        <dbReference type="ChEBI" id="CHEBI:58359"/>
        <dbReference type="EC" id="4.1.3.27"/>
    </reaction>
</comment>
<dbReference type="Pfam" id="PF00425">
    <property type="entry name" value="Chorismate_bind"/>
    <property type="match status" value="1"/>
</dbReference>
<keyword evidence="12" id="KW-1185">Reference proteome</keyword>